<protein>
    <submittedName>
        <fullName evidence="2">Uncharacterized protein</fullName>
    </submittedName>
</protein>
<feature type="region of interest" description="Disordered" evidence="1">
    <location>
        <begin position="278"/>
        <end position="330"/>
    </location>
</feature>
<accession>A0AAW0EMF0</accession>
<proteinExistence type="predicted"/>
<evidence type="ECO:0000256" key="1">
    <source>
        <dbReference type="SAM" id="MobiDB-lite"/>
    </source>
</evidence>
<organism evidence="2 3">
    <name type="scientific">Novymonas esmeraldas</name>
    <dbReference type="NCBI Taxonomy" id="1808958"/>
    <lineage>
        <taxon>Eukaryota</taxon>
        <taxon>Discoba</taxon>
        <taxon>Euglenozoa</taxon>
        <taxon>Kinetoplastea</taxon>
        <taxon>Metakinetoplastina</taxon>
        <taxon>Trypanosomatida</taxon>
        <taxon>Trypanosomatidae</taxon>
        <taxon>Novymonas</taxon>
    </lineage>
</organism>
<sequence length="519" mass="55449">MEIATSALKAVVEPLIDLIHGDVVLGDVCCRRVADALVGCHEMTLRSLVLSRTLPSGLEGAIETYCVRSYLMNAPALITQSHEVARMLERLADTLIEVAESANTEQARESVCVHPETDVARQTPFSSATAVDAGAAAQILAASGATIKATVAVLQAQPEPQCLARLVTALGEVVIGYILCAAQQCAQQAHEYLDGASWSGTRVAHASYHAALHQFSKSALDHSDLRRRKAVAAQEAEVQALLFGSDSDAAVEDGWTHARTFPPRASGTAPDAPFAAQVRAAMESRPSSPSPPQMHDHHHHEHQQQQQQQRQLPLLEHTNPPSGSTSTRRVLRSADDSVLAQYTALVGATPPADSPTPPPPGHRHSGALRDAVPAHDTMVDLNSPMTGDDSGAAQLPRRKVRRVDTVLIGASETSVLRLMEHTSDRDDRDDGLLGALATPPPLPSLSSPELTLLPSGVQQPHGSDLATSGRTADAGPVVVEGDAWEMVRRCLRRPDAEARSYFLCGATQRFEPSVTRGFF</sequence>
<comment type="caution">
    <text evidence="2">The sequence shown here is derived from an EMBL/GenBank/DDBJ whole genome shotgun (WGS) entry which is preliminary data.</text>
</comment>
<dbReference type="AlphaFoldDB" id="A0AAW0EMF0"/>
<gene>
    <name evidence="2" type="ORF">NESM_000374700</name>
</gene>
<name>A0AAW0EMF0_9TRYP</name>
<evidence type="ECO:0000313" key="2">
    <source>
        <dbReference type="EMBL" id="KAK7194569.1"/>
    </source>
</evidence>
<evidence type="ECO:0000313" key="3">
    <source>
        <dbReference type="Proteomes" id="UP001430356"/>
    </source>
</evidence>
<keyword evidence="3" id="KW-1185">Reference proteome</keyword>
<feature type="region of interest" description="Disordered" evidence="1">
    <location>
        <begin position="422"/>
        <end position="447"/>
    </location>
</feature>
<dbReference type="Proteomes" id="UP001430356">
    <property type="component" value="Unassembled WGS sequence"/>
</dbReference>
<reference evidence="2 3" key="1">
    <citation type="journal article" date="2021" name="MBio">
        <title>A New Model Trypanosomatid, Novymonas esmeraldas: Genomic Perception of Its 'Candidatus Pandoraea novymonadis' Endosymbiont.</title>
        <authorList>
            <person name="Zakharova A."/>
            <person name="Saura A."/>
            <person name="Butenko A."/>
            <person name="Podesvova L."/>
            <person name="Warmusova S."/>
            <person name="Kostygov A.Y."/>
            <person name="Nenarokova A."/>
            <person name="Lukes J."/>
            <person name="Opperdoes F.R."/>
            <person name="Yurchenko V."/>
        </authorList>
    </citation>
    <scope>NUCLEOTIDE SEQUENCE [LARGE SCALE GENOMIC DNA]</scope>
    <source>
        <strain evidence="2 3">E262AT.01</strain>
    </source>
</reference>
<feature type="region of interest" description="Disordered" evidence="1">
    <location>
        <begin position="347"/>
        <end position="368"/>
    </location>
</feature>
<feature type="compositionally biased region" description="Polar residues" evidence="1">
    <location>
        <begin position="319"/>
        <end position="328"/>
    </location>
</feature>
<feature type="compositionally biased region" description="Basic and acidic residues" evidence="1">
    <location>
        <begin position="422"/>
        <end position="431"/>
    </location>
</feature>
<dbReference type="EMBL" id="JAECZO010000038">
    <property type="protein sequence ID" value="KAK7194569.1"/>
    <property type="molecule type" value="Genomic_DNA"/>
</dbReference>